<evidence type="ECO:0000256" key="2">
    <source>
        <dbReference type="ARBA" id="ARBA00023015"/>
    </source>
</evidence>
<evidence type="ECO:0000256" key="1">
    <source>
        <dbReference type="ARBA" id="ARBA00009437"/>
    </source>
</evidence>
<keyword evidence="2" id="KW-0805">Transcription regulation</keyword>
<evidence type="ECO:0000256" key="3">
    <source>
        <dbReference type="ARBA" id="ARBA00023125"/>
    </source>
</evidence>
<dbReference type="EMBL" id="BMLN01000006">
    <property type="protein sequence ID" value="GGO02277.1"/>
    <property type="molecule type" value="Genomic_DNA"/>
</dbReference>
<dbReference type="SUPFAM" id="SSF53850">
    <property type="entry name" value="Periplasmic binding protein-like II"/>
    <property type="match status" value="1"/>
</dbReference>
<dbReference type="Gene3D" id="3.40.190.290">
    <property type="match status" value="1"/>
</dbReference>
<protein>
    <submittedName>
        <fullName evidence="6">LysR family transcriptional regulator</fullName>
    </submittedName>
</protein>
<proteinExistence type="inferred from homology"/>
<evidence type="ECO:0000313" key="7">
    <source>
        <dbReference type="Proteomes" id="UP000606653"/>
    </source>
</evidence>
<dbReference type="SUPFAM" id="SSF46785">
    <property type="entry name" value="Winged helix' DNA-binding domain"/>
    <property type="match status" value="1"/>
</dbReference>
<dbReference type="Proteomes" id="UP000606653">
    <property type="component" value="Unassembled WGS sequence"/>
</dbReference>
<dbReference type="Pfam" id="PF03466">
    <property type="entry name" value="LysR_substrate"/>
    <property type="match status" value="1"/>
</dbReference>
<comment type="similarity">
    <text evidence="1">Belongs to the LysR transcriptional regulatory family.</text>
</comment>
<keyword evidence="7" id="KW-1185">Reference proteome</keyword>
<evidence type="ECO:0000313" key="6">
    <source>
        <dbReference type="EMBL" id="GGO02277.1"/>
    </source>
</evidence>
<accession>A0ABQ2L5Q4</accession>
<dbReference type="Gene3D" id="1.10.10.10">
    <property type="entry name" value="Winged helix-like DNA-binding domain superfamily/Winged helix DNA-binding domain"/>
    <property type="match status" value="1"/>
</dbReference>
<feature type="domain" description="HTH lysR-type" evidence="5">
    <location>
        <begin position="4"/>
        <end position="61"/>
    </location>
</feature>
<evidence type="ECO:0000259" key="5">
    <source>
        <dbReference type="PROSITE" id="PS50931"/>
    </source>
</evidence>
<dbReference type="PANTHER" id="PTHR30126:SF39">
    <property type="entry name" value="HTH-TYPE TRANSCRIPTIONAL REGULATOR CYSL"/>
    <property type="match status" value="1"/>
</dbReference>
<gene>
    <name evidence="6" type="ORF">GCM10010969_25440</name>
</gene>
<organism evidence="6 7">
    <name type="scientific">Saccharibacillus kuerlensis</name>
    <dbReference type="NCBI Taxonomy" id="459527"/>
    <lineage>
        <taxon>Bacteria</taxon>
        <taxon>Bacillati</taxon>
        <taxon>Bacillota</taxon>
        <taxon>Bacilli</taxon>
        <taxon>Bacillales</taxon>
        <taxon>Paenibacillaceae</taxon>
        <taxon>Saccharibacillus</taxon>
    </lineage>
</organism>
<sequence>MMNLNLTKLKIVELLEKHNKITTVAEILNLKQPTVTFHMKNMEKDFGVKLFETKMGKIVLTDAGYALQHYAVKIGALASEAERAVSEFDTLRRGTLRIGASYVPATYLLPGVLHRFSSLYPGVHIALSVKTAPAVREMLERHEIDLGIASTDSFESPELLSEPMGRDELVLIFAPSHKLAAIGEPTPEQIASCYFVMHGIESSTRRLTENWLAAHSRRLPSYLEFDSLEAIKQTVMLGEHVSFVSHLAVQDEIKRGLLQMRSIPGGRLNRHIYMVTNKQRYRSAMLGRFTDHLTEWMRTSVE</sequence>
<dbReference type="PANTHER" id="PTHR30126">
    <property type="entry name" value="HTH-TYPE TRANSCRIPTIONAL REGULATOR"/>
    <property type="match status" value="1"/>
</dbReference>
<dbReference type="InterPro" id="IPR000847">
    <property type="entry name" value="LysR_HTH_N"/>
</dbReference>
<dbReference type="Pfam" id="PF00126">
    <property type="entry name" value="HTH_1"/>
    <property type="match status" value="1"/>
</dbReference>
<keyword evidence="3" id="KW-0238">DNA-binding</keyword>
<dbReference type="InterPro" id="IPR005119">
    <property type="entry name" value="LysR_subst-bd"/>
</dbReference>
<dbReference type="InterPro" id="IPR036390">
    <property type="entry name" value="WH_DNA-bd_sf"/>
</dbReference>
<name>A0ABQ2L5Q4_9BACL</name>
<reference evidence="7" key="1">
    <citation type="journal article" date="2019" name="Int. J. Syst. Evol. Microbiol.">
        <title>The Global Catalogue of Microorganisms (GCM) 10K type strain sequencing project: providing services to taxonomists for standard genome sequencing and annotation.</title>
        <authorList>
            <consortium name="The Broad Institute Genomics Platform"/>
            <consortium name="The Broad Institute Genome Sequencing Center for Infectious Disease"/>
            <person name="Wu L."/>
            <person name="Ma J."/>
        </authorList>
    </citation>
    <scope>NUCLEOTIDE SEQUENCE [LARGE SCALE GENOMIC DNA]</scope>
    <source>
        <strain evidence="7">CGMCC 1.6964</strain>
    </source>
</reference>
<comment type="caution">
    <text evidence="6">The sequence shown here is derived from an EMBL/GenBank/DDBJ whole genome shotgun (WGS) entry which is preliminary data.</text>
</comment>
<dbReference type="InterPro" id="IPR036388">
    <property type="entry name" value="WH-like_DNA-bd_sf"/>
</dbReference>
<dbReference type="PROSITE" id="PS50931">
    <property type="entry name" value="HTH_LYSR"/>
    <property type="match status" value="1"/>
</dbReference>
<evidence type="ECO:0000256" key="4">
    <source>
        <dbReference type="ARBA" id="ARBA00023163"/>
    </source>
</evidence>
<keyword evidence="4" id="KW-0804">Transcription</keyword>